<sequence length="241" mass="27504">MNQKTSFSVTFVRHGETDENVQAIIQGQADTKLNEVGYEQARLLAKKFPIEKYHLIYSSDLSRAYETAKELIAGRPIEIYTDCRLRERLFGSIQGQSLSKLQQLAKKNGVSIVEYTPPDGERPIDVRNRVIDFIQSRLIPEVINHESKETETLIVSHGGVIREMIKYFKSFGHHSFSSDNRSEFIPPNTSVSEFVVQYDPQLSIIKSVESVRIHDITHMGERLQEKALSQKQINKKDGPSI</sequence>
<dbReference type="GO" id="GO:0045820">
    <property type="term" value="P:negative regulation of glycolytic process"/>
    <property type="evidence" value="ECO:0007669"/>
    <property type="project" value="TreeGrafter"/>
</dbReference>
<dbReference type="InterPro" id="IPR013078">
    <property type="entry name" value="His_Pase_superF_clade-1"/>
</dbReference>
<protein>
    <submittedName>
        <fullName evidence="4">Uncharacterized protein</fullName>
    </submittedName>
</protein>
<feature type="active site" description="Proton donor/acceptor" evidence="2">
    <location>
        <position position="87"/>
    </location>
</feature>
<comment type="caution">
    <text evidence="4">The sequence shown here is derived from an EMBL/GenBank/DDBJ whole genome shotgun (WGS) entry which is preliminary data.</text>
</comment>
<evidence type="ECO:0000256" key="2">
    <source>
        <dbReference type="PIRSR" id="PIRSR613078-1"/>
    </source>
</evidence>
<name>A0A9Q0M5P3_BLOTA</name>
<feature type="binding site" evidence="3">
    <location>
        <position position="63"/>
    </location>
    <ligand>
        <name>substrate</name>
    </ligand>
</feature>
<feature type="active site" description="Tele-phosphohistidine intermediate" evidence="2">
    <location>
        <position position="14"/>
    </location>
</feature>
<evidence type="ECO:0000256" key="1">
    <source>
        <dbReference type="ARBA" id="ARBA00022801"/>
    </source>
</evidence>
<dbReference type="OMA" id="PTIQCVC"/>
<reference evidence="4" key="1">
    <citation type="submission" date="2022-12" db="EMBL/GenBank/DDBJ databases">
        <title>Genome assemblies of Blomia tropicalis.</title>
        <authorList>
            <person name="Cui Y."/>
        </authorList>
    </citation>
    <scope>NUCLEOTIDE SEQUENCE</scope>
    <source>
        <tissue evidence="4">Adult mites</tissue>
    </source>
</reference>
<proteinExistence type="predicted"/>
<feature type="binding site" evidence="3">
    <location>
        <begin position="13"/>
        <end position="20"/>
    </location>
    <ligand>
        <name>substrate</name>
    </ligand>
</feature>
<dbReference type="PANTHER" id="PTHR46517">
    <property type="entry name" value="FRUCTOSE-2,6-BISPHOSPHATASE TIGAR"/>
    <property type="match status" value="1"/>
</dbReference>
<dbReference type="Proteomes" id="UP001142055">
    <property type="component" value="Chromosome 2"/>
</dbReference>
<dbReference type="PANTHER" id="PTHR46517:SF1">
    <property type="entry name" value="FRUCTOSE-2,6-BISPHOSPHATASE TIGAR"/>
    <property type="match status" value="1"/>
</dbReference>
<dbReference type="GO" id="GO:0005829">
    <property type="term" value="C:cytosol"/>
    <property type="evidence" value="ECO:0007669"/>
    <property type="project" value="TreeGrafter"/>
</dbReference>
<dbReference type="CDD" id="cd07067">
    <property type="entry name" value="HP_PGM_like"/>
    <property type="match status" value="1"/>
</dbReference>
<evidence type="ECO:0000313" key="4">
    <source>
        <dbReference type="EMBL" id="KAJ6219454.1"/>
    </source>
</evidence>
<accession>A0A9Q0M5P3</accession>
<dbReference type="GO" id="GO:0043456">
    <property type="term" value="P:regulation of pentose-phosphate shunt"/>
    <property type="evidence" value="ECO:0007669"/>
    <property type="project" value="TreeGrafter"/>
</dbReference>
<dbReference type="SMART" id="SM00855">
    <property type="entry name" value="PGAM"/>
    <property type="match status" value="1"/>
</dbReference>
<dbReference type="InterPro" id="IPR029033">
    <property type="entry name" value="His_PPase_superfam"/>
</dbReference>
<dbReference type="Pfam" id="PF00300">
    <property type="entry name" value="His_Phos_1"/>
    <property type="match status" value="1"/>
</dbReference>
<dbReference type="GO" id="GO:0004331">
    <property type="term" value="F:fructose-2,6-bisphosphate 2-phosphatase activity"/>
    <property type="evidence" value="ECO:0007669"/>
    <property type="project" value="TreeGrafter"/>
</dbReference>
<keyword evidence="5" id="KW-1185">Reference proteome</keyword>
<keyword evidence="1" id="KW-0378">Hydrolase</keyword>
<dbReference type="InterPro" id="IPR051695">
    <property type="entry name" value="Phosphoglycerate_Mutase"/>
</dbReference>
<dbReference type="SUPFAM" id="SSF53254">
    <property type="entry name" value="Phosphoglycerate mutase-like"/>
    <property type="match status" value="1"/>
</dbReference>
<gene>
    <name evidence="4" type="ORF">RDWZM_005266</name>
</gene>
<dbReference type="EMBL" id="JAPWDV010000002">
    <property type="protein sequence ID" value="KAJ6219454.1"/>
    <property type="molecule type" value="Genomic_DNA"/>
</dbReference>
<evidence type="ECO:0000256" key="3">
    <source>
        <dbReference type="PIRSR" id="PIRSR613078-2"/>
    </source>
</evidence>
<dbReference type="AlphaFoldDB" id="A0A9Q0M5P3"/>
<evidence type="ECO:0000313" key="5">
    <source>
        <dbReference type="Proteomes" id="UP001142055"/>
    </source>
</evidence>
<organism evidence="4 5">
    <name type="scientific">Blomia tropicalis</name>
    <name type="common">Mite</name>
    <dbReference type="NCBI Taxonomy" id="40697"/>
    <lineage>
        <taxon>Eukaryota</taxon>
        <taxon>Metazoa</taxon>
        <taxon>Ecdysozoa</taxon>
        <taxon>Arthropoda</taxon>
        <taxon>Chelicerata</taxon>
        <taxon>Arachnida</taxon>
        <taxon>Acari</taxon>
        <taxon>Acariformes</taxon>
        <taxon>Sarcoptiformes</taxon>
        <taxon>Astigmata</taxon>
        <taxon>Glycyphagoidea</taxon>
        <taxon>Echimyopodidae</taxon>
        <taxon>Blomia</taxon>
    </lineage>
</organism>
<dbReference type="Gene3D" id="3.40.50.1240">
    <property type="entry name" value="Phosphoglycerate mutase-like"/>
    <property type="match status" value="1"/>
</dbReference>